<dbReference type="PROSITE" id="PS51257">
    <property type="entry name" value="PROKAR_LIPOPROTEIN"/>
    <property type="match status" value="1"/>
</dbReference>
<reference evidence="3" key="1">
    <citation type="submission" date="2016-09" db="EMBL/GenBank/DDBJ databases">
        <authorList>
            <person name="Greninger A.L."/>
            <person name="Jerome K.R."/>
            <person name="Mcnair B."/>
            <person name="Wallis C."/>
            <person name="Fang F."/>
        </authorList>
    </citation>
    <scope>NUCLEOTIDE SEQUENCE [LARGE SCALE GENOMIC DNA]</scope>
    <source>
        <strain evidence="3">M6</strain>
    </source>
</reference>
<dbReference type="OrthoDB" id="4628978at2"/>
<keyword evidence="1" id="KW-0732">Signal</keyword>
<name>A0A1E3RG52_MYCFV</name>
<evidence type="ECO:0000313" key="3">
    <source>
        <dbReference type="Proteomes" id="UP000094053"/>
    </source>
</evidence>
<gene>
    <name evidence="2" type="ORF">BHQ18_18370</name>
</gene>
<evidence type="ECO:0000313" key="2">
    <source>
        <dbReference type="EMBL" id="ODQ88809.1"/>
    </source>
</evidence>
<keyword evidence="3" id="KW-1185">Reference proteome</keyword>
<organism evidence="2 3">
    <name type="scientific">Mycolicibacterium flavescens</name>
    <name type="common">Mycobacterium flavescens</name>
    <dbReference type="NCBI Taxonomy" id="1776"/>
    <lineage>
        <taxon>Bacteria</taxon>
        <taxon>Bacillati</taxon>
        <taxon>Actinomycetota</taxon>
        <taxon>Actinomycetes</taxon>
        <taxon>Mycobacteriales</taxon>
        <taxon>Mycobacteriaceae</taxon>
        <taxon>Mycolicibacterium</taxon>
    </lineage>
</organism>
<dbReference type="EMBL" id="MIHA01000013">
    <property type="protein sequence ID" value="ODQ88809.1"/>
    <property type="molecule type" value="Genomic_DNA"/>
</dbReference>
<proteinExistence type="predicted"/>
<dbReference type="RefSeq" id="WP_069415065.1">
    <property type="nucleotide sequence ID" value="NZ_JACKUL010000031.1"/>
</dbReference>
<sequence>MSMRMKAVATVVATVATACGAGLGAGVAGAQTPPGGPYTWCPGDPPVATGNIRVNPVVWDNNICHTYYYVYHGQGNVAQNIWDGPNPPGPPPPPPGITPALPPGQCWYLFIPGPC</sequence>
<dbReference type="Proteomes" id="UP000094053">
    <property type="component" value="Unassembled WGS sequence"/>
</dbReference>
<accession>A0A1E3RG52</accession>
<feature type="signal peptide" evidence="1">
    <location>
        <begin position="1"/>
        <end position="30"/>
    </location>
</feature>
<comment type="caution">
    <text evidence="2">The sequence shown here is derived from an EMBL/GenBank/DDBJ whole genome shotgun (WGS) entry which is preliminary data.</text>
</comment>
<feature type="chain" id="PRO_5009134846" description="Secreted protein" evidence="1">
    <location>
        <begin position="31"/>
        <end position="115"/>
    </location>
</feature>
<dbReference type="AlphaFoldDB" id="A0A1E3RG52"/>
<evidence type="ECO:0008006" key="4">
    <source>
        <dbReference type="Google" id="ProtNLM"/>
    </source>
</evidence>
<protein>
    <recommendedName>
        <fullName evidence="4">Secreted protein</fullName>
    </recommendedName>
</protein>
<evidence type="ECO:0000256" key="1">
    <source>
        <dbReference type="SAM" id="SignalP"/>
    </source>
</evidence>